<evidence type="ECO:0000313" key="3">
    <source>
        <dbReference type="Proteomes" id="UP000317977"/>
    </source>
</evidence>
<evidence type="ECO:0000256" key="1">
    <source>
        <dbReference type="SAM" id="Phobius"/>
    </source>
</evidence>
<dbReference type="RefSeq" id="WP_186776255.1">
    <property type="nucleotide sequence ID" value="NZ_SJPX01000003.1"/>
</dbReference>
<feature type="transmembrane region" description="Helical" evidence="1">
    <location>
        <begin position="112"/>
        <end position="133"/>
    </location>
</feature>
<protein>
    <recommendedName>
        <fullName evidence="4">PEP-CTERM protein-sorting domain-containing protein</fullName>
    </recommendedName>
</protein>
<proteinExistence type="predicted"/>
<keyword evidence="1" id="KW-0812">Transmembrane</keyword>
<keyword evidence="1" id="KW-0472">Membrane</keyword>
<feature type="transmembrane region" description="Helical" evidence="1">
    <location>
        <begin position="12"/>
        <end position="34"/>
    </location>
</feature>
<reference evidence="2 3" key="1">
    <citation type="submission" date="2019-02" db="EMBL/GenBank/DDBJ databases">
        <title>Deep-cultivation of Planctomycetes and their phenomic and genomic characterization uncovers novel biology.</title>
        <authorList>
            <person name="Wiegand S."/>
            <person name="Jogler M."/>
            <person name="Boedeker C."/>
            <person name="Pinto D."/>
            <person name="Vollmers J."/>
            <person name="Rivas-Marin E."/>
            <person name="Kohn T."/>
            <person name="Peeters S.H."/>
            <person name="Heuer A."/>
            <person name="Rast P."/>
            <person name="Oberbeckmann S."/>
            <person name="Bunk B."/>
            <person name="Jeske O."/>
            <person name="Meyerdierks A."/>
            <person name="Storesund J.E."/>
            <person name="Kallscheuer N."/>
            <person name="Luecker S."/>
            <person name="Lage O.M."/>
            <person name="Pohl T."/>
            <person name="Merkel B.J."/>
            <person name="Hornburger P."/>
            <person name="Mueller R.-W."/>
            <person name="Bruemmer F."/>
            <person name="Labrenz M."/>
            <person name="Spormann A.M."/>
            <person name="Op Den Camp H."/>
            <person name="Overmann J."/>
            <person name="Amann R."/>
            <person name="Jetten M.S.M."/>
            <person name="Mascher T."/>
            <person name="Medema M.H."/>
            <person name="Devos D.P."/>
            <person name="Kaster A.-K."/>
            <person name="Ovreas L."/>
            <person name="Rohde M."/>
            <person name="Galperin M.Y."/>
            <person name="Jogler C."/>
        </authorList>
    </citation>
    <scope>NUCLEOTIDE SEQUENCE [LARGE SCALE GENOMIC DNA]</scope>
    <source>
        <strain evidence="2 3">Poly59</strain>
    </source>
</reference>
<evidence type="ECO:0000313" key="2">
    <source>
        <dbReference type="EMBL" id="TWU51432.1"/>
    </source>
</evidence>
<dbReference type="InterPro" id="IPR013424">
    <property type="entry name" value="Ice-binding_C"/>
</dbReference>
<sequence>MIENRYSNANFLSKLGLFVTFEIAVFAIASPPAYADLIYTTYLYNSDGFTDIGDTYRSVDYDGSTVGWSALRSDGSFYVQSQGVIDTSSLSGEIVDWAFSTSSGGYVITRSIAVPEPSSVLSVGLLFLFLGIARRRIRPGSPTTGQ</sequence>
<name>A0A5C6EQV3_9BACT</name>
<evidence type="ECO:0008006" key="4">
    <source>
        <dbReference type="Google" id="ProtNLM"/>
    </source>
</evidence>
<dbReference type="Proteomes" id="UP000317977">
    <property type="component" value="Unassembled WGS sequence"/>
</dbReference>
<dbReference type="AlphaFoldDB" id="A0A5C6EQV3"/>
<comment type="caution">
    <text evidence="2">The sequence shown here is derived from an EMBL/GenBank/DDBJ whole genome shotgun (WGS) entry which is preliminary data.</text>
</comment>
<keyword evidence="1" id="KW-1133">Transmembrane helix</keyword>
<keyword evidence="3" id="KW-1185">Reference proteome</keyword>
<dbReference type="EMBL" id="SJPX01000003">
    <property type="protein sequence ID" value="TWU51432.1"/>
    <property type="molecule type" value="Genomic_DNA"/>
</dbReference>
<dbReference type="NCBIfam" id="TIGR02595">
    <property type="entry name" value="PEP_CTERM"/>
    <property type="match status" value="1"/>
</dbReference>
<gene>
    <name evidence="2" type="ORF">Poly59_30240</name>
</gene>
<organism evidence="2 3">
    <name type="scientific">Rubripirellula reticaptiva</name>
    <dbReference type="NCBI Taxonomy" id="2528013"/>
    <lineage>
        <taxon>Bacteria</taxon>
        <taxon>Pseudomonadati</taxon>
        <taxon>Planctomycetota</taxon>
        <taxon>Planctomycetia</taxon>
        <taxon>Pirellulales</taxon>
        <taxon>Pirellulaceae</taxon>
        <taxon>Rubripirellula</taxon>
    </lineage>
</organism>
<accession>A0A5C6EQV3</accession>